<dbReference type="EMBL" id="JACHJW010000001">
    <property type="protein sequence ID" value="MBB4960485.1"/>
    <property type="molecule type" value="Genomic_DNA"/>
</dbReference>
<evidence type="ECO:0008006" key="5">
    <source>
        <dbReference type="Google" id="ProtNLM"/>
    </source>
</evidence>
<proteinExistence type="predicted"/>
<keyword evidence="2" id="KW-0732">Signal</keyword>
<evidence type="ECO:0000256" key="2">
    <source>
        <dbReference type="SAM" id="SignalP"/>
    </source>
</evidence>
<feature type="compositionally biased region" description="Low complexity" evidence="1">
    <location>
        <begin position="40"/>
        <end position="67"/>
    </location>
</feature>
<evidence type="ECO:0000313" key="3">
    <source>
        <dbReference type="EMBL" id="MBB4960485.1"/>
    </source>
</evidence>
<protein>
    <recommendedName>
        <fullName evidence="5">Lipocalin-like domain-containing protein</fullName>
    </recommendedName>
</protein>
<feature type="signal peptide" evidence="2">
    <location>
        <begin position="1"/>
        <end position="26"/>
    </location>
</feature>
<organism evidence="3 4">
    <name type="scientific">Micromonospora polyrhachis</name>
    <dbReference type="NCBI Taxonomy" id="1282883"/>
    <lineage>
        <taxon>Bacteria</taxon>
        <taxon>Bacillati</taxon>
        <taxon>Actinomycetota</taxon>
        <taxon>Actinomycetes</taxon>
        <taxon>Micromonosporales</taxon>
        <taxon>Micromonosporaceae</taxon>
        <taxon>Micromonospora</taxon>
    </lineage>
</organism>
<evidence type="ECO:0000256" key="1">
    <source>
        <dbReference type="SAM" id="MobiDB-lite"/>
    </source>
</evidence>
<accession>A0A7W7WQX7</accession>
<dbReference type="RefSeq" id="WP_184536255.1">
    <property type="nucleotide sequence ID" value="NZ_JACHJW010000001.1"/>
</dbReference>
<evidence type="ECO:0000313" key="4">
    <source>
        <dbReference type="Proteomes" id="UP000578819"/>
    </source>
</evidence>
<sequence>MKRLAKRHRIGVTVSLALLPILGVGACGVDDGGNPDAAQPPSGTPVSTATSTPAASPTTTRAANPSSDPIRLLKGRWVARGDFPTDVSSIKVESDGSAVYFTEGDPLTYRGKLEYTGDGSTHRYRLALTGREDGSTEPDKKLTFQIELVNDDSFTVSSENGGTKDTYKKES</sequence>
<comment type="caution">
    <text evidence="3">The sequence shown here is derived from an EMBL/GenBank/DDBJ whole genome shotgun (WGS) entry which is preliminary data.</text>
</comment>
<reference evidence="3 4" key="1">
    <citation type="submission" date="2020-08" db="EMBL/GenBank/DDBJ databases">
        <title>Sequencing the genomes of 1000 actinobacteria strains.</title>
        <authorList>
            <person name="Klenk H.-P."/>
        </authorList>
    </citation>
    <scope>NUCLEOTIDE SEQUENCE [LARGE SCALE GENOMIC DNA]</scope>
    <source>
        <strain evidence="3 4">DSM 45886</strain>
    </source>
</reference>
<feature type="chain" id="PRO_5031374251" description="Lipocalin-like domain-containing protein" evidence="2">
    <location>
        <begin position="27"/>
        <end position="171"/>
    </location>
</feature>
<name>A0A7W7WQX7_9ACTN</name>
<feature type="region of interest" description="Disordered" evidence="1">
    <location>
        <begin position="29"/>
        <end position="68"/>
    </location>
</feature>
<dbReference type="Proteomes" id="UP000578819">
    <property type="component" value="Unassembled WGS sequence"/>
</dbReference>
<dbReference type="PROSITE" id="PS51257">
    <property type="entry name" value="PROKAR_LIPOPROTEIN"/>
    <property type="match status" value="1"/>
</dbReference>
<keyword evidence="4" id="KW-1185">Reference proteome</keyword>
<gene>
    <name evidence="3" type="ORF">FHR38_004218</name>
</gene>
<dbReference type="AlphaFoldDB" id="A0A7W7WQX7"/>